<name>A0ACC0KPP1_CHOFU</name>
<comment type="caution">
    <text evidence="1">The sequence shown here is derived from an EMBL/GenBank/DDBJ whole genome shotgun (WGS) entry which is preliminary data.</text>
</comment>
<sequence length="511" mass="56701">MRGVAVRVWIAVVGVELDFVRVVVMRLHRRHGGERVRTRRARRHGARRRRHAGAVTRYSRQFWKLHILTTTLPLGISAVGSRPARRCLAAGGKIKYKKASPLRRRRAHTRARHTTNEPTRAPGVGRAQWRARGRPAPTRDVRTVGGGAAQRGSRARGLSARRAALRSAGAGALSAAASAAAAAPPPRARLPHAPKRRIYLPRMLTLPGRCPGGHAVRVRGELPPRLAGCRLLKLARRPRGCDGRYVTKLRPARRVELPKFTQLPLSTMSALIHEKIWLDKTIYHDAERDYYESLSKVRVPLASTQSSLANEVAKARQHIKNSLECMDSVATLAAVPNTELSNKVNSLEKENSELKKTMDDLRKLVISLQARVEPAPKQDTQDSDDGVDLFGSDDEEESAEAARIREERLSAYNAKKSKKPVLIAKSNIILDVKPWDDETDMAALEQSVRAVNTDGLLWGASKLVPLAYGIHKLQISCVVEDDKVSVDWLTEEIEKVEDFVQSVDIAAFNKV</sequence>
<organism evidence="1 2">
    <name type="scientific">Choristoneura fumiferana</name>
    <name type="common">Spruce budworm moth</name>
    <name type="synonym">Archips fumiferana</name>
    <dbReference type="NCBI Taxonomy" id="7141"/>
    <lineage>
        <taxon>Eukaryota</taxon>
        <taxon>Metazoa</taxon>
        <taxon>Ecdysozoa</taxon>
        <taxon>Arthropoda</taxon>
        <taxon>Hexapoda</taxon>
        <taxon>Insecta</taxon>
        <taxon>Pterygota</taxon>
        <taxon>Neoptera</taxon>
        <taxon>Endopterygota</taxon>
        <taxon>Lepidoptera</taxon>
        <taxon>Glossata</taxon>
        <taxon>Ditrysia</taxon>
        <taxon>Tortricoidea</taxon>
        <taxon>Tortricidae</taxon>
        <taxon>Tortricinae</taxon>
        <taxon>Choristoneura</taxon>
    </lineage>
</organism>
<dbReference type="EMBL" id="CM046118">
    <property type="protein sequence ID" value="KAI8438498.1"/>
    <property type="molecule type" value="Genomic_DNA"/>
</dbReference>
<proteinExistence type="predicted"/>
<dbReference type="Proteomes" id="UP001064048">
    <property type="component" value="Chromosome 18"/>
</dbReference>
<keyword evidence="2" id="KW-1185">Reference proteome</keyword>
<gene>
    <name evidence="1" type="ORF">MSG28_010983</name>
</gene>
<evidence type="ECO:0000313" key="1">
    <source>
        <dbReference type="EMBL" id="KAI8438498.1"/>
    </source>
</evidence>
<reference evidence="1 2" key="1">
    <citation type="journal article" date="2022" name="Genome Biol. Evol.">
        <title>The Spruce Budworm Genome: Reconstructing the Evolutionary History of Antifreeze Proteins.</title>
        <authorList>
            <person name="Beliveau C."/>
            <person name="Gagne P."/>
            <person name="Picq S."/>
            <person name="Vernygora O."/>
            <person name="Keeling C.I."/>
            <person name="Pinkney K."/>
            <person name="Doucet D."/>
            <person name="Wen F."/>
            <person name="Johnston J.S."/>
            <person name="Maaroufi H."/>
            <person name="Boyle B."/>
            <person name="Laroche J."/>
            <person name="Dewar K."/>
            <person name="Juretic N."/>
            <person name="Blackburn G."/>
            <person name="Nisole A."/>
            <person name="Brunet B."/>
            <person name="Brandao M."/>
            <person name="Lumley L."/>
            <person name="Duan J."/>
            <person name="Quan G."/>
            <person name="Lucarotti C.J."/>
            <person name="Roe A.D."/>
            <person name="Sperling F.A.H."/>
            <person name="Levesque R.C."/>
            <person name="Cusson M."/>
        </authorList>
    </citation>
    <scope>NUCLEOTIDE SEQUENCE [LARGE SCALE GENOMIC DNA]</scope>
    <source>
        <strain evidence="1">Glfc:IPQL:Cfum</strain>
    </source>
</reference>
<evidence type="ECO:0000313" key="2">
    <source>
        <dbReference type="Proteomes" id="UP001064048"/>
    </source>
</evidence>
<accession>A0ACC0KPP1</accession>
<protein>
    <submittedName>
        <fullName evidence="1">Uncharacterized protein</fullName>
    </submittedName>
</protein>